<comment type="similarity">
    <text evidence="2">Belongs to the krueppel C2H2-type zinc-finger protein family.</text>
</comment>
<keyword evidence="10" id="KW-0539">Nucleus</keyword>
<dbReference type="PANTHER" id="PTHR24399">
    <property type="entry name" value="ZINC FINGER AND BTB DOMAIN-CONTAINING"/>
    <property type="match status" value="1"/>
</dbReference>
<dbReference type="GeneTree" id="ENSGT01150000286959"/>
<dbReference type="PROSITE" id="PS00028">
    <property type="entry name" value="ZINC_FINGER_C2H2_1"/>
    <property type="match status" value="2"/>
</dbReference>
<reference evidence="13" key="1">
    <citation type="submission" date="2025-08" db="UniProtKB">
        <authorList>
            <consortium name="Ensembl"/>
        </authorList>
    </citation>
    <scope>IDENTIFICATION</scope>
</reference>
<sequence length="121" mass="13867">MFEGVVSELPLKSRYHMQIHRGEKPFTCKECSKSFRCSIHLKYHMQIHTGEKPFSCNECGGSFTTAQSLKYHIRIHTGEKPFSCKECGGRFTTMFKRIFSLSPPLSGNSVNELNNIFNPNM</sequence>
<evidence type="ECO:0000313" key="13">
    <source>
        <dbReference type="Ensembl" id="ENSOMEP00000032836.1"/>
    </source>
</evidence>
<evidence type="ECO:0000256" key="8">
    <source>
        <dbReference type="ARBA" id="ARBA00023125"/>
    </source>
</evidence>
<dbReference type="SUPFAM" id="SSF57667">
    <property type="entry name" value="beta-beta-alpha zinc fingers"/>
    <property type="match status" value="2"/>
</dbReference>
<protein>
    <recommendedName>
        <fullName evidence="12">C2H2-type domain-containing protein</fullName>
    </recommendedName>
</protein>
<dbReference type="FunFam" id="3.30.160.60:FF:000912">
    <property type="entry name" value="Zinc finger protein 660"/>
    <property type="match status" value="1"/>
</dbReference>
<dbReference type="InterPro" id="IPR013087">
    <property type="entry name" value="Znf_C2H2_type"/>
</dbReference>
<dbReference type="Gene3D" id="3.30.160.60">
    <property type="entry name" value="Classic Zinc Finger"/>
    <property type="match status" value="3"/>
</dbReference>
<evidence type="ECO:0000256" key="4">
    <source>
        <dbReference type="ARBA" id="ARBA00022737"/>
    </source>
</evidence>
<evidence type="ECO:0000256" key="9">
    <source>
        <dbReference type="ARBA" id="ARBA00023163"/>
    </source>
</evidence>
<dbReference type="OMA" id="RQNFASK"/>
<feature type="domain" description="C2H2-type" evidence="12">
    <location>
        <begin position="26"/>
        <end position="53"/>
    </location>
</feature>
<evidence type="ECO:0000259" key="12">
    <source>
        <dbReference type="PROSITE" id="PS50157"/>
    </source>
</evidence>
<organism evidence="13 14">
    <name type="scientific">Oryzias melastigma</name>
    <name type="common">Marine medaka</name>
    <dbReference type="NCBI Taxonomy" id="30732"/>
    <lineage>
        <taxon>Eukaryota</taxon>
        <taxon>Metazoa</taxon>
        <taxon>Chordata</taxon>
        <taxon>Craniata</taxon>
        <taxon>Vertebrata</taxon>
        <taxon>Euteleostomi</taxon>
        <taxon>Actinopterygii</taxon>
        <taxon>Neopterygii</taxon>
        <taxon>Teleostei</taxon>
        <taxon>Neoteleostei</taxon>
        <taxon>Acanthomorphata</taxon>
        <taxon>Ovalentaria</taxon>
        <taxon>Atherinomorphae</taxon>
        <taxon>Beloniformes</taxon>
        <taxon>Adrianichthyidae</taxon>
        <taxon>Oryziinae</taxon>
        <taxon>Oryzias</taxon>
    </lineage>
</organism>
<dbReference type="GO" id="GO:0001227">
    <property type="term" value="F:DNA-binding transcription repressor activity, RNA polymerase II-specific"/>
    <property type="evidence" value="ECO:0007669"/>
    <property type="project" value="TreeGrafter"/>
</dbReference>
<dbReference type="GO" id="GO:0000978">
    <property type="term" value="F:RNA polymerase II cis-regulatory region sequence-specific DNA binding"/>
    <property type="evidence" value="ECO:0007669"/>
    <property type="project" value="TreeGrafter"/>
</dbReference>
<dbReference type="Ensembl" id="ENSOMET00000025411.1">
    <property type="protein sequence ID" value="ENSOMEP00000032836.1"/>
    <property type="gene ID" value="ENSOMEG00000018472.1"/>
</dbReference>
<comment type="subcellular location">
    <subcellularLocation>
        <location evidence="1">Nucleus</location>
    </subcellularLocation>
</comment>
<evidence type="ECO:0000256" key="10">
    <source>
        <dbReference type="ARBA" id="ARBA00023242"/>
    </source>
</evidence>
<reference evidence="13" key="2">
    <citation type="submission" date="2025-09" db="UniProtKB">
        <authorList>
            <consortium name="Ensembl"/>
        </authorList>
    </citation>
    <scope>IDENTIFICATION</scope>
</reference>
<keyword evidence="4" id="KW-0677">Repeat</keyword>
<keyword evidence="6" id="KW-0862">Zinc</keyword>
<dbReference type="GO" id="GO:0005654">
    <property type="term" value="C:nucleoplasm"/>
    <property type="evidence" value="ECO:0007669"/>
    <property type="project" value="TreeGrafter"/>
</dbReference>
<evidence type="ECO:0000313" key="14">
    <source>
        <dbReference type="Proteomes" id="UP000261560"/>
    </source>
</evidence>
<dbReference type="PaxDb" id="30732-ENSOMEP00000032836"/>
<dbReference type="Pfam" id="PF13465">
    <property type="entry name" value="zf-H2C2_2"/>
    <property type="match status" value="1"/>
</dbReference>
<dbReference type="GO" id="GO:0008270">
    <property type="term" value="F:zinc ion binding"/>
    <property type="evidence" value="ECO:0007669"/>
    <property type="project" value="UniProtKB-KW"/>
</dbReference>
<keyword evidence="7" id="KW-0805">Transcription regulation</keyword>
<evidence type="ECO:0000256" key="11">
    <source>
        <dbReference type="PROSITE-ProRule" id="PRU00042"/>
    </source>
</evidence>
<keyword evidence="8" id="KW-0238">DNA-binding</keyword>
<keyword evidence="3" id="KW-0479">Metal-binding</keyword>
<evidence type="ECO:0000256" key="5">
    <source>
        <dbReference type="ARBA" id="ARBA00022771"/>
    </source>
</evidence>
<dbReference type="SMART" id="SM00355">
    <property type="entry name" value="ZnF_C2H2"/>
    <property type="match status" value="2"/>
</dbReference>
<dbReference type="STRING" id="30732.ENSOMEP00000032836"/>
<dbReference type="PROSITE" id="PS50157">
    <property type="entry name" value="ZINC_FINGER_C2H2_2"/>
    <property type="match status" value="2"/>
</dbReference>
<name>A0A3B3DSE0_ORYME</name>
<evidence type="ECO:0000256" key="6">
    <source>
        <dbReference type="ARBA" id="ARBA00022833"/>
    </source>
</evidence>
<dbReference type="Proteomes" id="UP000261560">
    <property type="component" value="Unplaced"/>
</dbReference>
<dbReference type="PANTHER" id="PTHR24399:SF54">
    <property type="entry name" value="GASTRULA ZINC FINGER PROTEIN XLCGF26.1-LIKE-RELATED"/>
    <property type="match status" value="1"/>
</dbReference>
<keyword evidence="9" id="KW-0804">Transcription</keyword>
<dbReference type="GO" id="GO:0002682">
    <property type="term" value="P:regulation of immune system process"/>
    <property type="evidence" value="ECO:0007669"/>
    <property type="project" value="TreeGrafter"/>
</dbReference>
<proteinExistence type="inferred from homology"/>
<evidence type="ECO:0000256" key="1">
    <source>
        <dbReference type="ARBA" id="ARBA00004123"/>
    </source>
</evidence>
<keyword evidence="5 11" id="KW-0863">Zinc-finger</keyword>
<dbReference type="InterPro" id="IPR036236">
    <property type="entry name" value="Znf_C2H2_sf"/>
</dbReference>
<feature type="domain" description="C2H2-type" evidence="12">
    <location>
        <begin position="54"/>
        <end position="81"/>
    </location>
</feature>
<keyword evidence="14" id="KW-1185">Reference proteome</keyword>
<dbReference type="GO" id="GO:0001817">
    <property type="term" value="P:regulation of cytokine production"/>
    <property type="evidence" value="ECO:0007669"/>
    <property type="project" value="TreeGrafter"/>
</dbReference>
<evidence type="ECO:0000256" key="2">
    <source>
        <dbReference type="ARBA" id="ARBA00006991"/>
    </source>
</evidence>
<dbReference type="FunFam" id="3.30.160.60:FF:001480">
    <property type="entry name" value="Si:cabz01071911.3"/>
    <property type="match status" value="1"/>
</dbReference>
<evidence type="ECO:0000256" key="7">
    <source>
        <dbReference type="ARBA" id="ARBA00023015"/>
    </source>
</evidence>
<dbReference type="AlphaFoldDB" id="A0A3B3DSE0"/>
<accession>A0A3B3DSE0</accession>
<evidence type="ECO:0000256" key="3">
    <source>
        <dbReference type="ARBA" id="ARBA00022723"/>
    </source>
</evidence>